<evidence type="ECO:0000259" key="4">
    <source>
        <dbReference type="PROSITE" id="PS51379"/>
    </source>
</evidence>
<dbReference type="InterPro" id="IPR017896">
    <property type="entry name" value="4Fe4S_Fe-S-bd"/>
</dbReference>
<feature type="domain" description="4Fe-4S ferredoxin-type" evidence="4">
    <location>
        <begin position="255"/>
        <end position="287"/>
    </location>
</feature>
<evidence type="ECO:0000256" key="2">
    <source>
        <dbReference type="ARBA" id="ARBA00023004"/>
    </source>
</evidence>
<keyword evidence="2" id="KW-0408">Iron</keyword>
<dbReference type="PANTHER" id="PTHR40447">
    <property type="entry name" value="ANAEROBIC SULFITE REDUCTASE SUBUNIT A"/>
    <property type="match status" value="1"/>
</dbReference>
<dbReference type="GO" id="GO:0051536">
    <property type="term" value="F:iron-sulfur cluster binding"/>
    <property type="evidence" value="ECO:0007669"/>
    <property type="project" value="UniProtKB-KW"/>
</dbReference>
<dbReference type="InterPro" id="IPR009051">
    <property type="entry name" value="Helical_ferredxn"/>
</dbReference>
<evidence type="ECO:0000313" key="6">
    <source>
        <dbReference type="Proteomes" id="UP000242469"/>
    </source>
</evidence>
<reference evidence="6" key="1">
    <citation type="submission" date="2016-10" db="EMBL/GenBank/DDBJ databases">
        <authorList>
            <person name="Varghese N."/>
            <person name="Submissions S."/>
        </authorList>
    </citation>
    <scope>NUCLEOTIDE SEQUENCE [LARGE SCALE GENOMIC DNA]</scope>
    <source>
        <strain evidence="6">DSM 11526</strain>
    </source>
</reference>
<name>A0A1H4G7C1_9GAMM</name>
<keyword evidence="1" id="KW-0479">Metal-binding</keyword>
<dbReference type="PANTHER" id="PTHR40447:SF1">
    <property type="entry name" value="ANAEROBIC SULFITE REDUCTASE SUBUNIT A"/>
    <property type="match status" value="1"/>
</dbReference>
<gene>
    <name evidence="5" type="ORF">SAMN02745729_11479</name>
</gene>
<dbReference type="PROSITE" id="PS51379">
    <property type="entry name" value="4FE4S_FER_2"/>
    <property type="match status" value="2"/>
</dbReference>
<dbReference type="InterPro" id="IPR017900">
    <property type="entry name" value="4Fe4S_Fe_S_CS"/>
</dbReference>
<dbReference type="PROSITE" id="PS00198">
    <property type="entry name" value="4FE4S_FER_1"/>
    <property type="match status" value="2"/>
</dbReference>
<evidence type="ECO:0000256" key="3">
    <source>
        <dbReference type="ARBA" id="ARBA00023014"/>
    </source>
</evidence>
<accession>A0A1H4G7C1</accession>
<dbReference type="Pfam" id="PF17179">
    <property type="entry name" value="Fer4_22"/>
    <property type="match status" value="1"/>
</dbReference>
<keyword evidence="6" id="KW-1185">Reference proteome</keyword>
<evidence type="ECO:0000256" key="1">
    <source>
        <dbReference type="ARBA" id="ARBA00022723"/>
    </source>
</evidence>
<dbReference type="STRING" id="1122198.SAMN02745729_11479"/>
<sequence length="373" mass="41446">MGIPDSGDRMEPADFLPRHRLQSLLDHLLQQGFEILAPQVRDGAILFRPTQHVDQLPRGVTQQQAPGHYRLQQGDSPRCFSWANGPQAIKPLTFTPQETLWRSELQADGSLRFHEAPVVTRATAVIGIRGCDLAALALQDRHFLERIEDPLYRQRRDSLLLIAVDCSHPADTCFCASTGDGPEAQTGFDLALTELAEGYRVRAGSVRGESIMRALPLVASDATLRQEAIEQATQARCQQRSLPAFDPAGLIHQSEHPAWDRVADACLSCGNCTSVCPSCFCHSEAEAPTLDGQQSEHQREWDSCFSEGHSYIHGLHVRPDTRSRYKQWLTHKFGSWVEQYGRSGCTGCGRCIGWCPVGIDPLQVLRELGEEVK</sequence>
<dbReference type="EMBL" id="FNRJ01000014">
    <property type="protein sequence ID" value="SEB05337.1"/>
    <property type="molecule type" value="Genomic_DNA"/>
</dbReference>
<evidence type="ECO:0000313" key="5">
    <source>
        <dbReference type="EMBL" id="SEB05337.1"/>
    </source>
</evidence>
<dbReference type="SUPFAM" id="SSF46548">
    <property type="entry name" value="alpha-helical ferredoxin"/>
    <property type="match status" value="1"/>
</dbReference>
<dbReference type="Gene3D" id="1.10.1060.10">
    <property type="entry name" value="Alpha-helical ferredoxin"/>
    <property type="match status" value="1"/>
</dbReference>
<feature type="domain" description="4Fe-4S ferredoxin-type" evidence="4">
    <location>
        <begin position="336"/>
        <end position="367"/>
    </location>
</feature>
<dbReference type="Proteomes" id="UP000242469">
    <property type="component" value="Unassembled WGS sequence"/>
</dbReference>
<organism evidence="5 6">
    <name type="scientific">Marinobacterium iners DSM 11526</name>
    <dbReference type="NCBI Taxonomy" id="1122198"/>
    <lineage>
        <taxon>Bacteria</taxon>
        <taxon>Pseudomonadati</taxon>
        <taxon>Pseudomonadota</taxon>
        <taxon>Gammaproteobacteria</taxon>
        <taxon>Oceanospirillales</taxon>
        <taxon>Oceanospirillaceae</taxon>
        <taxon>Marinobacterium</taxon>
    </lineage>
</organism>
<dbReference type="GO" id="GO:0046872">
    <property type="term" value="F:metal ion binding"/>
    <property type="evidence" value="ECO:0007669"/>
    <property type="project" value="UniProtKB-KW"/>
</dbReference>
<dbReference type="AlphaFoldDB" id="A0A1H4G7C1"/>
<protein>
    <submittedName>
        <fullName evidence="5">4Fe-4S dicluster domain-containing protein</fullName>
    </submittedName>
</protein>
<keyword evidence="3" id="KW-0411">Iron-sulfur</keyword>
<proteinExistence type="predicted"/>